<evidence type="ECO:0000313" key="2">
    <source>
        <dbReference type="Proteomes" id="UP000217528"/>
    </source>
</evidence>
<accession>A0A2A2HE17</accession>
<proteinExistence type="predicted"/>
<dbReference type="RefSeq" id="WP_095608455.1">
    <property type="nucleotide sequence ID" value="NZ_LMVN01000011.1"/>
</dbReference>
<reference evidence="1 2" key="1">
    <citation type="journal article" date="2017" name="BMC Genomics">
        <title>Genomic analysis of methanogenic archaea reveals a shift towards energy conservation.</title>
        <authorList>
            <person name="Gilmore S.P."/>
            <person name="Henske J.K."/>
            <person name="Sexton J.A."/>
            <person name="Solomon K.V."/>
            <person name="Seppala S."/>
            <person name="Yoo J.I."/>
            <person name="Huyett L.M."/>
            <person name="Pressman A."/>
            <person name="Cogan J.Z."/>
            <person name="Kivenson V."/>
            <person name="Peng X."/>
            <person name="Tan Y."/>
            <person name="Valentine D.L."/>
            <person name="O'Malley M.A."/>
        </authorList>
    </citation>
    <scope>NUCLEOTIDE SEQUENCE [LARGE SCALE GENOMIC DNA]</scope>
    <source>
        <strain evidence="1 2">1R-7</strain>
    </source>
</reference>
<name>A0A2A2HE17_9EURY</name>
<comment type="caution">
    <text evidence="1">The sequence shown here is derived from an EMBL/GenBank/DDBJ whole genome shotgun (WGS) entry which is preliminary data.</text>
</comment>
<organism evidence="1 2">
    <name type="scientific">Methanosphaera cuniculi</name>
    <dbReference type="NCBI Taxonomy" id="1077256"/>
    <lineage>
        <taxon>Archaea</taxon>
        <taxon>Methanobacteriati</taxon>
        <taxon>Methanobacteriota</taxon>
        <taxon>Methanomada group</taxon>
        <taxon>Methanobacteria</taxon>
        <taxon>Methanobacteriales</taxon>
        <taxon>Methanobacteriaceae</taxon>
        <taxon>Methanosphaera</taxon>
    </lineage>
</organism>
<dbReference type="Proteomes" id="UP000217528">
    <property type="component" value="Unassembled WGS sequence"/>
</dbReference>
<dbReference type="OrthoDB" id="71580at2157"/>
<dbReference type="Gene3D" id="2.60.40.10">
    <property type="entry name" value="Immunoglobulins"/>
    <property type="match status" value="2"/>
</dbReference>
<evidence type="ECO:0000313" key="1">
    <source>
        <dbReference type="EMBL" id="PAV07570.1"/>
    </source>
</evidence>
<dbReference type="EMBL" id="LMVN01000011">
    <property type="protein sequence ID" value="PAV07570.1"/>
    <property type="molecule type" value="Genomic_DNA"/>
</dbReference>
<sequence>MYMGNSAVNYTYNGNIVERNTPELKELKVNDSNFYRFFDDDGNLLSNYNNIDQIQIIGILTNKNIILNKNMFITKTGRFLCENITITSNAELNVTLLNITNTNKEPVLILNGNNGIIKNSNMTTNNNNTIIVNGENNIIENNTLLADIYVGDESVKTEKTNQVDKNKPLYKNFILTEENYNTYFNTNGSIKDLNINEVHFMIVGTIKNKDIILDNNKTTTLTNYKDAKLLNCTIKTLGTSSLNMTYLTVENTNGKVLANLNTPNNNISYNNITVNNNAINSVDSNKITISYNNITTITNTNITTINITNTVTPTVFANNIITKGLDNVTSISINGVSKQLNVSLNNITINSNINTTNEKVAINIINQNFSNRCIVEKNNIKSTTEYITLVKIEKGLVELSGNNLTTLANNSIGTRLINIKKNIGSNYFVGSNIITTNGINSIGMFVESSNNVSIGYNSFIVNGDNSVATFINSTYDVTVASSDFTLNGYNNIALLLNNTDSIYIVLHNITLFKNNNNDNIAPLILNNATRSNITQNMIQTAGKYSVILNNTSSLNFVERNVLYTNETMADDTVLNANHQNRVMDNLPDELTYFYLDENTYSKYFDDNGNLRDNIPEGILIQVTGQLSNKTLNINKPINIISNSIVYSNVKLIISENADNTNITGLSFNGNSNIVVNANNCNLNLNITNVVIDQPFLTINGNNNTIITSNMNINSVENTTNTSLIKITDNNNKITTSLRTSNFNKVIAINLENANNTIITGSSLSVSGINATAIILNNSNNNTLNIERYTINGNLLNQGLLFINSSYNKINGNITQSQPVSYIIKLEDNSNFNEFKNMGIINTNVVTTPILLIDSHNNIFYNNTYNFTNLHDYAINITESVGNKVEYNAIITGSFKGNEAVVQENKNETINNQVRNNGESTGYITRLIITTPDIKMLDTITITATVDYNTGRSWRPNYVTATDGYVVFIVNGEQIANITIVDGKATANYTITPKDETLSIEALYENPKLTNQPALTTTTITPQKLESKVLLANVTNNGVTTLITAIIIDEKGNIIYDGNVTFKVDDIEVKTIEIQNGIAQTTINVANITLGEHKLIAEYNGNTVYLISNTTSTLTVNKFDANIIVEPVNITAGKTTTLKATVTDANGNMLNSGRAVFKLNGCTLKDANGKTIYANVVDGIASINYTIPPSYTPKDYTLTAVASDNKYNRIEANTTLKVTKTTPKIQIPNTIKRTKNTQITINITDENGNKINSNQKVCLKFNGCTITNTKAINGTVNINLDLTKYKNPQYEITFICGENSQYTTSKLTSILNIE</sequence>
<evidence type="ECO:0008006" key="3">
    <source>
        <dbReference type="Google" id="ProtNLM"/>
    </source>
</evidence>
<keyword evidence="2" id="KW-1185">Reference proteome</keyword>
<gene>
    <name evidence="1" type="ORF">ASJ82_07800</name>
</gene>
<protein>
    <recommendedName>
        <fullName evidence="3">Bacterial Ig-like domain protein</fullName>
    </recommendedName>
</protein>
<dbReference type="InterPro" id="IPR013783">
    <property type="entry name" value="Ig-like_fold"/>
</dbReference>